<protein>
    <submittedName>
        <fullName evidence="1">Uncharacterized protein</fullName>
    </submittedName>
</protein>
<keyword evidence="2" id="KW-1185">Reference proteome</keyword>
<evidence type="ECO:0000313" key="2">
    <source>
        <dbReference type="Proteomes" id="UP000618952"/>
    </source>
</evidence>
<dbReference type="RefSeq" id="WP_187584788.1">
    <property type="nucleotide sequence ID" value="NZ_JACLHY010000010.1"/>
</dbReference>
<dbReference type="EMBL" id="JACLHY010000010">
    <property type="protein sequence ID" value="MBC8768672.1"/>
    <property type="molecule type" value="Genomic_DNA"/>
</dbReference>
<sequence>MDKENQVAQLHWKVQQWKLHFQLMDDEIVFINQLLNSNAFKPNVPNLFEHLMDYKTRLEKINSRSETIRTQISTHENNLGGISDKSESSSGLNINKKNDQIQVEVDACLGDFQNLKSEIFNYTGGILLNNNSERK</sequence>
<organism evidence="1 2">
    <name type="scientific">Arenibacter arenosicollis</name>
    <dbReference type="NCBI Taxonomy" id="2762274"/>
    <lineage>
        <taxon>Bacteria</taxon>
        <taxon>Pseudomonadati</taxon>
        <taxon>Bacteroidota</taxon>
        <taxon>Flavobacteriia</taxon>
        <taxon>Flavobacteriales</taxon>
        <taxon>Flavobacteriaceae</taxon>
        <taxon>Arenibacter</taxon>
    </lineage>
</organism>
<gene>
    <name evidence="1" type="ORF">H4O18_11770</name>
</gene>
<evidence type="ECO:0000313" key="1">
    <source>
        <dbReference type="EMBL" id="MBC8768672.1"/>
    </source>
</evidence>
<dbReference type="Proteomes" id="UP000618952">
    <property type="component" value="Unassembled WGS sequence"/>
</dbReference>
<reference evidence="1 2" key="1">
    <citation type="submission" date="2020-08" db="EMBL/GenBank/DDBJ databases">
        <title>Arenibacter gaetbuli sp. nov., isolated from a sand dune.</title>
        <authorList>
            <person name="Park S."/>
            <person name="Yoon J.-H."/>
        </authorList>
    </citation>
    <scope>NUCLEOTIDE SEQUENCE [LARGE SCALE GENOMIC DNA]</scope>
    <source>
        <strain evidence="1 2">BSSL-BM3</strain>
    </source>
</reference>
<accession>A0ABR7QN97</accession>
<proteinExistence type="predicted"/>
<comment type="caution">
    <text evidence="1">The sequence shown here is derived from an EMBL/GenBank/DDBJ whole genome shotgun (WGS) entry which is preliminary data.</text>
</comment>
<name>A0ABR7QN97_9FLAO</name>